<sequence length="135" mass="15260">MPRSLVNIFLILTVVYFFALLLTTSSIPDNSIVVGLLFSLLIFFLGKILKKPFGLGDILVLLALSVIFDIYAYVGFIYIFLFLSTGYALYLVLRKKATFKSSLALLPFMFMALSFLFLFNDLVNSILKKVLFFGL</sequence>
<reference evidence="2 3" key="1">
    <citation type="journal article" date="2020" name="Biotechnol. Biofuels">
        <title>New insights from the biogas microbiome by comprehensive genome-resolved metagenomics of nearly 1600 species originating from multiple anaerobic digesters.</title>
        <authorList>
            <person name="Campanaro S."/>
            <person name="Treu L."/>
            <person name="Rodriguez-R L.M."/>
            <person name="Kovalovszki A."/>
            <person name="Ziels R.M."/>
            <person name="Maus I."/>
            <person name="Zhu X."/>
            <person name="Kougias P.G."/>
            <person name="Basile A."/>
            <person name="Luo G."/>
            <person name="Schluter A."/>
            <person name="Konstantinidis K.T."/>
            <person name="Angelidaki I."/>
        </authorList>
    </citation>
    <scope>NUCLEOTIDE SEQUENCE [LARGE SCALE GENOMIC DNA]</scope>
    <source>
        <strain evidence="2">AS19jrsBPTG_9</strain>
    </source>
</reference>
<feature type="transmembrane region" description="Helical" evidence="1">
    <location>
        <begin position="6"/>
        <end position="24"/>
    </location>
</feature>
<dbReference type="AlphaFoldDB" id="A0A847VCR3"/>
<evidence type="ECO:0000256" key="1">
    <source>
        <dbReference type="SAM" id="Phobius"/>
    </source>
</evidence>
<organism evidence="2 3">
    <name type="scientific">Candidatus Dojkabacteria bacterium</name>
    <dbReference type="NCBI Taxonomy" id="2099670"/>
    <lineage>
        <taxon>Bacteria</taxon>
        <taxon>Candidatus Dojkabacteria</taxon>
    </lineage>
</organism>
<keyword evidence="1" id="KW-0472">Membrane</keyword>
<evidence type="ECO:0008006" key="4">
    <source>
        <dbReference type="Google" id="ProtNLM"/>
    </source>
</evidence>
<comment type="caution">
    <text evidence="2">The sequence shown here is derived from an EMBL/GenBank/DDBJ whole genome shotgun (WGS) entry which is preliminary data.</text>
</comment>
<keyword evidence="1" id="KW-1133">Transmembrane helix</keyword>
<name>A0A847VCR3_9BACT</name>
<keyword evidence="1" id="KW-0812">Transmembrane</keyword>
<dbReference type="EMBL" id="JAAZIL010000028">
    <property type="protein sequence ID" value="NLZ24328.1"/>
    <property type="molecule type" value="Genomic_DNA"/>
</dbReference>
<proteinExistence type="predicted"/>
<feature type="transmembrane region" description="Helical" evidence="1">
    <location>
        <begin position="105"/>
        <end position="127"/>
    </location>
</feature>
<accession>A0A847VCR3</accession>
<evidence type="ECO:0000313" key="3">
    <source>
        <dbReference type="Proteomes" id="UP000564033"/>
    </source>
</evidence>
<gene>
    <name evidence="2" type="ORF">GX888_01070</name>
</gene>
<feature type="transmembrane region" description="Helical" evidence="1">
    <location>
        <begin position="31"/>
        <end position="50"/>
    </location>
</feature>
<evidence type="ECO:0000313" key="2">
    <source>
        <dbReference type="EMBL" id="NLZ24328.1"/>
    </source>
</evidence>
<dbReference type="Proteomes" id="UP000564033">
    <property type="component" value="Unassembled WGS sequence"/>
</dbReference>
<feature type="transmembrane region" description="Helical" evidence="1">
    <location>
        <begin position="70"/>
        <end position="93"/>
    </location>
</feature>
<protein>
    <recommendedName>
        <fullName evidence="4">Prepilin type IV endopeptidase peptidase domain-containing protein</fullName>
    </recommendedName>
</protein>